<organism evidence="9 10">
    <name type="scientific">Iodidimonas nitroreducens</name>
    <dbReference type="NCBI Taxonomy" id="1236968"/>
    <lineage>
        <taxon>Bacteria</taxon>
        <taxon>Pseudomonadati</taxon>
        <taxon>Pseudomonadota</taxon>
        <taxon>Alphaproteobacteria</taxon>
        <taxon>Iodidimonadales</taxon>
        <taxon>Iodidimonadaceae</taxon>
        <taxon>Iodidimonas</taxon>
    </lineage>
</organism>
<evidence type="ECO:0000313" key="10">
    <source>
        <dbReference type="Proteomes" id="UP000324996"/>
    </source>
</evidence>
<keyword evidence="3" id="KW-1003">Cell membrane</keyword>
<proteinExistence type="predicted"/>
<reference evidence="9 10" key="1">
    <citation type="submission" date="2019-09" db="EMBL/GenBank/DDBJ databases">
        <title>NBRP : Genome information of microbial organism related human and environment.</title>
        <authorList>
            <person name="Hattori M."/>
            <person name="Oshima K."/>
            <person name="Inaba H."/>
            <person name="Suda W."/>
            <person name="Sakamoto M."/>
            <person name="Iino T."/>
            <person name="Kitahara M."/>
            <person name="Oshida Y."/>
            <person name="Iida T."/>
            <person name="Kudo T."/>
            <person name="Itoh T."/>
            <person name="Ohkuma M."/>
        </authorList>
    </citation>
    <scope>NUCLEOTIDE SEQUENCE [LARGE SCALE GENOMIC DNA]</scope>
    <source>
        <strain evidence="9 10">Q-1</strain>
    </source>
</reference>
<accession>A0A5A7N667</accession>
<evidence type="ECO:0000313" key="9">
    <source>
        <dbReference type="EMBL" id="GER03791.1"/>
    </source>
</evidence>
<gene>
    <name evidence="9" type="ORF">JCM17846_14730</name>
</gene>
<dbReference type="PANTHER" id="PTHR32024">
    <property type="entry name" value="TRK SYSTEM POTASSIUM UPTAKE PROTEIN TRKG-RELATED"/>
    <property type="match status" value="1"/>
</dbReference>
<evidence type="ECO:0000256" key="4">
    <source>
        <dbReference type="ARBA" id="ARBA00022692"/>
    </source>
</evidence>
<feature type="transmembrane region" description="Helical" evidence="8">
    <location>
        <begin position="20"/>
        <end position="42"/>
    </location>
</feature>
<dbReference type="AlphaFoldDB" id="A0A5A7N667"/>
<dbReference type="InterPro" id="IPR003445">
    <property type="entry name" value="Cat_transpt"/>
</dbReference>
<evidence type="ECO:0000256" key="3">
    <source>
        <dbReference type="ARBA" id="ARBA00022475"/>
    </source>
</evidence>
<comment type="caution">
    <text evidence="9">The sequence shown here is derived from an EMBL/GenBank/DDBJ whole genome shotgun (WGS) entry which is preliminary data.</text>
</comment>
<evidence type="ECO:0000256" key="2">
    <source>
        <dbReference type="ARBA" id="ARBA00022448"/>
    </source>
</evidence>
<sequence>MDVLNYGGLHVTRDVQASVLAFLAVFVGAFSITTVLLAAMGLDLVTALSASATAFANVGPGLGEIIGPAGNFSSLQDEAKWVLSAAMLLGRLELFTVLVLLDPDYWRG</sequence>
<name>A0A5A7N667_9PROT</name>
<evidence type="ECO:0000256" key="7">
    <source>
        <dbReference type="ARBA" id="ARBA00023136"/>
    </source>
</evidence>
<protein>
    <recommendedName>
        <fullName evidence="11">Cation transporter</fullName>
    </recommendedName>
</protein>
<evidence type="ECO:0000256" key="5">
    <source>
        <dbReference type="ARBA" id="ARBA00022989"/>
    </source>
</evidence>
<dbReference type="RefSeq" id="WP_313980114.1">
    <property type="nucleotide sequence ID" value="NZ_BKCN01000006.1"/>
</dbReference>
<keyword evidence="7 8" id="KW-0472">Membrane</keyword>
<evidence type="ECO:0000256" key="6">
    <source>
        <dbReference type="ARBA" id="ARBA00023065"/>
    </source>
</evidence>
<dbReference type="Pfam" id="PF02386">
    <property type="entry name" value="TrkH"/>
    <property type="match status" value="1"/>
</dbReference>
<comment type="subcellular location">
    <subcellularLocation>
        <location evidence="1">Cell membrane</location>
        <topology evidence="1">Multi-pass membrane protein</topology>
    </subcellularLocation>
</comment>
<evidence type="ECO:0000256" key="8">
    <source>
        <dbReference type="SAM" id="Phobius"/>
    </source>
</evidence>
<evidence type="ECO:0008006" key="11">
    <source>
        <dbReference type="Google" id="ProtNLM"/>
    </source>
</evidence>
<feature type="transmembrane region" description="Helical" evidence="8">
    <location>
        <begin position="81"/>
        <end position="101"/>
    </location>
</feature>
<dbReference type="PANTHER" id="PTHR32024:SF3">
    <property type="entry name" value="TRK SYSTEM POTASSIUM UPTAKE PROTEIN"/>
    <property type="match status" value="1"/>
</dbReference>
<dbReference type="EMBL" id="BKCN01000006">
    <property type="protein sequence ID" value="GER03791.1"/>
    <property type="molecule type" value="Genomic_DNA"/>
</dbReference>
<keyword evidence="6" id="KW-0406">Ion transport</keyword>
<dbReference type="Proteomes" id="UP000324996">
    <property type="component" value="Unassembled WGS sequence"/>
</dbReference>
<keyword evidence="2" id="KW-0813">Transport</keyword>
<keyword evidence="5 8" id="KW-1133">Transmembrane helix</keyword>
<keyword evidence="10" id="KW-1185">Reference proteome</keyword>
<dbReference type="GO" id="GO:0008324">
    <property type="term" value="F:monoatomic cation transmembrane transporter activity"/>
    <property type="evidence" value="ECO:0007669"/>
    <property type="project" value="InterPro"/>
</dbReference>
<keyword evidence="4 8" id="KW-0812">Transmembrane</keyword>
<dbReference type="GO" id="GO:0030001">
    <property type="term" value="P:metal ion transport"/>
    <property type="evidence" value="ECO:0007669"/>
    <property type="project" value="UniProtKB-ARBA"/>
</dbReference>
<dbReference type="GO" id="GO:0005886">
    <property type="term" value="C:plasma membrane"/>
    <property type="evidence" value="ECO:0007669"/>
    <property type="project" value="UniProtKB-SubCell"/>
</dbReference>
<evidence type="ECO:0000256" key="1">
    <source>
        <dbReference type="ARBA" id="ARBA00004651"/>
    </source>
</evidence>